<name>A0AAP2AIL9_LELAM</name>
<dbReference type="EMBL" id="JAENMS010000025">
    <property type="protein sequence ID" value="MBL5937227.1"/>
    <property type="molecule type" value="Genomic_DNA"/>
</dbReference>
<reference evidence="1" key="1">
    <citation type="submission" date="2020-12" db="EMBL/GenBank/DDBJ databases">
        <title>Draft genome sequence of Enterobacter spp., Lelliottia spp. and Serratia spp. isolated from drinking water reservoirs and lakes.</title>
        <authorList>
            <person name="Reitter C."/>
            <person name="Neuhaus K."/>
            <person name="Huegler M."/>
        </authorList>
    </citation>
    <scope>NUCLEOTIDE SEQUENCE</scope>
    <source>
        <strain evidence="1">TZW15</strain>
    </source>
</reference>
<comment type="caution">
    <text evidence="1">The sequence shown here is derived from an EMBL/GenBank/DDBJ whole genome shotgun (WGS) entry which is preliminary data.</text>
</comment>
<dbReference type="RefSeq" id="WP_202666609.1">
    <property type="nucleotide sequence ID" value="NZ_JAENMR010000024.1"/>
</dbReference>
<dbReference type="Proteomes" id="UP000653275">
    <property type="component" value="Unassembled WGS sequence"/>
</dbReference>
<organism evidence="1 2">
    <name type="scientific">Lelliottia amnigena</name>
    <name type="common">Enterobacter amnigenus</name>
    <dbReference type="NCBI Taxonomy" id="61646"/>
    <lineage>
        <taxon>Bacteria</taxon>
        <taxon>Pseudomonadati</taxon>
        <taxon>Pseudomonadota</taxon>
        <taxon>Gammaproteobacteria</taxon>
        <taxon>Enterobacterales</taxon>
        <taxon>Enterobacteriaceae</taxon>
        <taxon>Lelliottia</taxon>
    </lineage>
</organism>
<dbReference type="AlphaFoldDB" id="A0AAP2AIL9"/>
<dbReference type="Pfam" id="PF10761">
    <property type="entry name" value="DUF2590"/>
    <property type="match status" value="1"/>
</dbReference>
<proteinExistence type="predicted"/>
<sequence>MTSLYVDLLITADGDFTLGPGLEPVMCDNRVSIAQDIKHAIIESGYATELLAERSPGMRADVLTKIELLVESDDRLVPGTVLITEETNARLHITAETYDFGPVGLGVNYDKTTA</sequence>
<evidence type="ECO:0000313" key="1">
    <source>
        <dbReference type="EMBL" id="MBL5937227.1"/>
    </source>
</evidence>
<dbReference type="InterPro" id="IPR019697">
    <property type="entry name" value="Phage_HP1_Orf28"/>
</dbReference>
<evidence type="ECO:0000313" key="2">
    <source>
        <dbReference type="Proteomes" id="UP000653275"/>
    </source>
</evidence>
<accession>A0AAP2AIL9</accession>
<gene>
    <name evidence="1" type="ORF">I7V27_22690</name>
</gene>
<protein>
    <submittedName>
        <fullName evidence="1">DUF2590 family protein</fullName>
    </submittedName>
</protein>